<comment type="caution">
    <text evidence="4">The sequence shown here is derived from an EMBL/GenBank/DDBJ whole genome shotgun (WGS) entry which is preliminary data.</text>
</comment>
<reference evidence="5 6" key="1">
    <citation type="submission" date="2020-05" db="EMBL/GenBank/DDBJ databases">
        <title>Draft Genome Sequences of Sphingomonas sp. Isolated from the International Space Station.</title>
        <authorList>
            <person name="Bijlani S."/>
            <person name="Singh N.K."/>
            <person name="Mason C.E."/>
            <person name="Wang C.C."/>
            <person name="Venkateswaran K."/>
        </authorList>
    </citation>
    <scope>NUCLEOTIDE SEQUENCE [LARGE SCALE GENOMIC DNA]</scope>
    <source>
        <strain evidence="3 6">IIF7SW-B5</strain>
        <strain evidence="4">ISS-IIF7SWP</strain>
    </source>
</reference>
<dbReference type="SUPFAM" id="SSF141371">
    <property type="entry name" value="PilZ domain-like"/>
    <property type="match status" value="1"/>
</dbReference>
<dbReference type="GO" id="GO:0035438">
    <property type="term" value="F:cyclic-di-GMP binding"/>
    <property type="evidence" value="ECO:0007669"/>
    <property type="project" value="InterPro"/>
</dbReference>
<proteinExistence type="predicted"/>
<feature type="domain" description="PilZ" evidence="2">
    <location>
        <begin position="26"/>
        <end position="106"/>
    </location>
</feature>
<feature type="region of interest" description="Disordered" evidence="1">
    <location>
        <begin position="107"/>
        <end position="134"/>
    </location>
</feature>
<dbReference type="Proteomes" id="UP000557656">
    <property type="component" value="Unassembled WGS sequence"/>
</dbReference>
<dbReference type="InterPro" id="IPR009875">
    <property type="entry name" value="PilZ_domain"/>
</dbReference>
<dbReference type="RefSeq" id="WP_082794892.1">
    <property type="nucleotide sequence ID" value="NZ_JABEOV010000005.1"/>
</dbReference>
<sequence>MDAINRTPETGSAMTENEQDQSDRAGQRDSLLLMAHMTLDGETAPREVRVRNISEGGLMAELPVSAEIGSPVALDLRGVGAISGRIAWCTQGRVGVAFDRQIDPKMVRKPVGGGALTPDYAKSATVPKTKPFGR</sequence>
<evidence type="ECO:0000256" key="1">
    <source>
        <dbReference type="SAM" id="MobiDB-lite"/>
    </source>
</evidence>
<evidence type="ECO:0000259" key="2">
    <source>
        <dbReference type="Pfam" id="PF07238"/>
    </source>
</evidence>
<evidence type="ECO:0000313" key="3">
    <source>
        <dbReference type="EMBL" id="NNG52258.1"/>
    </source>
</evidence>
<dbReference type="Proteomes" id="UP000531581">
    <property type="component" value="Unassembled WGS sequence"/>
</dbReference>
<dbReference type="EMBL" id="JABYQV010000001">
    <property type="protein sequence ID" value="NVP29684.1"/>
    <property type="molecule type" value="Genomic_DNA"/>
</dbReference>
<evidence type="ECO:0000313" key="5">
    <source>
        <dbReference type="Proteomes" id="UP000531581"/>
    </source>
</evidence>
<gene>
    <name evidence="3" type="ORF">HKX05_02705</name>
    <name evidence="4" type="ORF">HLV41_01370</name>
</gene>
<dbReference type="Pfam" id="PF07238">
    <property type="entry name" value="PilZ"/>
    <property type="match status" value="1"/>
</dbReference>
<keyword evidence="6" id="KW-1185">Reference proteome</keyword>
<evidence type="ECO:0000313" key="4">
    <source>
        <dbReference type="EMBL" id="NVP29684.1"/>
    </source>
</evidence>
<name>A0A7Y7UPB1_9SPHN</name>
<dbReference type="GeneID" id="78485041"/>
<accession>A0A7Y7UPB1</accession>
<protein>
    <submittedName>
        <fullName evidence="4">PilZ domain-containing protein</fullName>
    </submittedName>
</protein>
<feature type="compositionally biased region" description="Polar residues" evidence="1">
    <location>
        <begin position="7"/>
        <end position="16"/>
    </location>
</feature>
<feature type="region of interest" description="Disordered" evidence="1">
    <location>
        <begin position="1"/>
        <end position="30"/>
    </location>
</feature>
<organism evidence="4 5">
    <name type="scientific">Sphingomonas sanguinis</name>
    <dbReference type="NCBI Taxonomy" id="33051"/>
    <lineage>
        <taxon>Bacteria</taxon>
        <taxon>Pseudomonadati</taxon>
        <taxon>Pseudomonadota</taxon>
        <taxon>Alphaproteobacteria</taxon>
        <taxon>Sphingomonadales</taxon>
        <taxon>Sphingomonadaceae</taxon>
        <taxon>Sphingomonas</taxon>
    </lineage>
</organism>
<evidence type="ECO:0000313" key="6">
    <source>
        <dbReference type="Proteomes" id="UP000557656"/>
    </source>
</evidence>
<dbReference type="AlphaFoldDB" id="A0A7Y7UPB1"/>
<dbReference type="EMBL" id="JABEOV010000005">
    <property type="protein sequence ID" value="NNG52258.1"/>
    <property type="molecule type" value="Genomic_DNA"/>
</dbReference>